<dbReference type="OrthoDB" id="10250282at2759"/>
<dbReference type="RefSeq" id="XP_003664751.1">
    <property type="nucleotide sequence ID" value="XM_003664703.1"/>
</dbReference>
<dbReference type="STRING" id="573729.G2QIH4"/>
<evidence type="ECO:0000313" key="2">
    <source>
        <dbReference type="EMBL" id="AEO59506.1"/>
    </source>
</evidence>
<dbReference type="EMBL" id="CP003006">
    <property type="protein sequence ID" value="AEO59506.1"/>
    <property type="molecule type" value="Genomic_DNA"/>
</dbReference>
<evidence type="ECO:0000313" key="3">
    <source>
        <dbReference type="Proteomes" id="UP000007322"/>
    </source>
</evidence>
<name>G2QIH4_THET4</name>
<dbReference type="eggNOG" id="ENOG502SJKK">
    <property type="taxonomic scope" value="Eukaryota"/>
</dbReference>
<reference evidence="2 3" key="1">
    <citation type="journal article" date="2011" name="Nat. Biotechnol.">
        <title>Comparative genomic analysis of the thermophilic biomass-degrading fungi Myceliophthora thermophila and Thielavia terrestris.</title>
        <authorList>
            <person name="Berka R.M."/>
            <person name="Grigoriev I.V."/>
            <person name="Otillar R."/>
            <person name="Salamov A."/>
            <person name="Grimwood J."/>
            <person name="Reid I."/>
            <person name="Ishmael N."/>
            <person name="John T."/>
            <person name="Darmond C."/>
            <person name="Moisan M.-C."/>
            <person name="Henrissat B."/>
            <person name="Coutinho P.M."/>
            <person name="Lombard V."/>
            <person name="Natvig D.O."/>
            <person name="Lindquist E."/>
            <person name="Schmutz J."/>
            <person name="Lucas S."/>
            <person name="Harris P."/>
            <person name="Powlowski J."/>
            <person name="Bellemare A."/>
            <person name="Taylor D."/>
            <person name="Butler G."/>
            <person name="de Vries R.P."/>
            <person name="Allijn I.E."/>
            <person name="van den Brink J."/>
            <person name="Ushinsky S."/>
            <person name="Storms R."/>
            <person name="Powell A.J."/>
            <person name="Paulsen I.T."/>
            <person name="Elbourne L.D.H."/>
            <person name="Baker S.E."/>
            <person name="Magnuson J."/>
            <person name="LaBoissiere S."/>
            <person name="Clutterbuck A.J."/>
            <person name="Martinez D."/>
            <person name="Wogulis M."/>
            <person name="de Leon A.L."/>
            <person name="Rey M.W."/>
            <person name="Tsang A."/>
        </authorList>
    </citation>
    <scope>NUCLEOTIDE SEQUENCE [LARGE SCALE GENOMIC DNA]</scope>
    <source>
        <strain evidence="3">ATCC 42464 / BCRC 31852 / DSM 1799</strain>
    </source>
</reference>
<keyword evidence="3" id="KW-1185">Reference proteome</keyword>
<accession>G2QIH4</accession>
<evidence type="ECO:0000259" key="1">
    <source>
        <dbReference type="Pfam" id="PF00144"/>
    </source>
</evidence>
<protein>
    <recommendedName>
        <fullName evidence="1">Beta-lactamase-related domain-containing protein</fullName>
    </recommendedName>
</protein>
<dbReference type="Pfam" id="PF00144">
    <property type="entry name" value="Beta-lactamase"/>
    <property type="match status" value="1"/>
</dbReference>
<proteinExistence type="predicted"/>
<dbReference type="InParanoid" id="G2QIH4"/>
<dbReference type="PANTHER" id="PTHR22935">
    <property type="entry name" value="PENICILLIN-BINDING PROTEIN"/>
    <property type="match status" value="1"/>
</dbReference>
<dbReference type="InterPro" id="IPR051478">
    <property type="entry name" value="Beta-lactamase-like_AB/R"/>
</dbReference>
<gene>
    <name evidence="2" type="ORF">MYCTH_2128565</name>
</gene>
<dbReference type="Gene3D" id="3.40.710.10">
    <property type="entry name" value="DD-peptidase/beta-lactamase superfamily"/>
    <property type="match status" value="1"/>
</dbReference>
<dbReference type="InterPro" id="IPR012338">
    <property type="entry name" value="Beta-lactam/transpept-like"/>
</dbReference>
<dbReference type="InterPro" id="IPR001466">
    <property type="entry name" value="Beta-lactam-related"/>
</dbReference>
<dbReference type="PANTHER" id="PTHR22935:SF97">
    <property type="entry name" value="BETA-LACTAMASE-RELATED DOMAIN-CONTAINING PROTEIN"/>
    <property type="match status" value="1"/>
</dbReference>
<dbReference type="Proteomes" id="UP000007322">
    <property type="component" value="Chromosome 5"/>
</dbReference>
<feature type="domain" description="Beta-lactamase-related" evidence="1">
    <location>
        <begin position="22"/>
        <end position="174"/>
    </location>
</feature>
<dbReference type="HOGENOM" id="CLU_1541167_0_0_1"/>
<dbReference type="VEuPathDB" id="FungiDB:MYCTH_2128565"/>
<organism evidence="2 3">
    <name type="scientific">Thermothelomyces thermophilus (strain ATCC 42464 / BCRC 31852 / DSM 1799)</name>
    <name type="common">Sporotrichum thermophile</name>
    <dbReference type="NCBI Taxonomy" id="573729"/>
    <lineage>
        <taxon>Eukaryota</taxon>
        <taxon>Fungi</taxon>
        <taxon>Dikarya</taxon>
        <taxon>Ascomycota</taxon>
        <taxon>Pezizomycotina</taxon>
        <taxon>Sordariomycetes</taxon>
        <taxon>Sordariomycetidae</taxon>
        <taxon>Sordariales</taxon>
        <taxon>Chaetomiaceae</taxon>
        <taxon>Thermothelomyces</taxon>
    </lineage>
</organism>
<dbReference type="SUPFAM" id="SSF56601">
    <property type="entry name" value="beta-lactamase/transpeptidase-like"/>
    <property type="match status" value="1"/>
</dbReference>
<dbReference type="AlphaFoldDB" id="G2QIH4"/>
<dbReference type="GeneID" id="11506449"/>
<dbReference type="KEGG" id="mtm:MYCTH_2128565"/>
<sequence length="174" mass="19300">MTSYGALKEQDEVWERTFEAHDGDSKWNDPIIKYVPELAAAADKAKEDPVANVAWDEVTIGTLAGQLSGAIRDYGLMSEVTQEFNQSQAVELGFPPLQDSNPMLPKCGEWPQCNRTEFFNGPLEAYPSFAPFATPPYTNMGYQILTYALKAIKGKSFQTMMGESVLRPLGLNHT</sequence>